<dbReference type="FunFam" id="1.10.1000.11:FF:000003">
    <property type="entry name" value="Brefeldin A-inhibited guanine nucleotide-exchange protein 1"/>
    <property type="match status" value="1"/>
</dbReference>
<dbReference type="PANTHER" id="PTHR10663">
    <property type="entry name" value="GUANYL-NUCLEOTIDE EXCHANGE FACTOR"/>
    <property type="match status" value="1"/>
</dbReference>
<dbReference type="Gene3D" id="1.10.472.80">
    <property type="entry name" value="Ypt/Rab-GAP domain of gyp1p, domain 3"/>
    <property type="match status" value="1"/>
</dbReference>
<feature type="compositionally biased region" description="Low complexity" evidence="1">
    <location>
        <begin position="34"/>
        <end position="48"/>
    </location>
</feature>
<evidence type="ECO:0000259" key="3">
    <source>
        <dbReference type="PROSITE" id="PS50190"/>
    </source>
</evidence>
<dbReference type="InterPro" id="IPR035969">
    <property type="entry name" value="Rab-GAP_TBC_sf"/>
</dbReference>
<dbReference type="Gene3D" id="1.10.10.750">
    <property type="entry name" value="Ypt/Rab-GAP domain of gyp1p, domain 1"/>
    <property type="match status" value="1"/>
</dbReference>
<dbReference type="PROSITE" id="PS50190">
    <property type="entry name" value="SEC7"/>
    <property type="match status" value="1"/>
</dbReference>
<comment type="caution">
    <text evidence="4">The sequence shown here is derived from an EMBL/GenBank/DDBJ whole genome shotgun (WGS) entry which is preliminary data.</text>
</comment>
<feature type="region of interest" description="Disordered" evidence="1">
    <location>
        <begin position="163"/>
        <end position="200"/>
    </location>
</feature>
<evidence type="ECO:0000259" key="2">
    <source>
        <dbReference type="PROSITE" id="PS50086"/>
    </source>
</evidence>
<dbReference type="EMBL" id="JBGBPQ010000022">
    <property type="protein sequence ID" value="KAL1503411.1"/>
    <property type="molecule type" value="Genomic_DNA"/>
</dbReference>
<dbReference type="GO" id="GO:0005085">
    <property type="term" value="F:guanyl-nucleotide exchange factor activity"/>
    <property type="evidence" value="ECO:0007669"/>
    <property type="project" value="InterPro"/>
</dbReference>
<dbReference type="Gene3D" id="1.10.1000.11">
    <property type="entry name" value="Arf Nucleotide-binding Site Opener,domain 2"/>
    <property type="match status" value="1"/>
</dbReference>
<dbReference type="GO" id="GO:0032012">
    <property type="term" value="P:regulation of ARF protein signal transduction"/>
    <property type="evidence" value="ECO:0007669"/>
    <property type="project" value="InterPro"/>
</dbReference>
<feature type="region of interest" description="Disordered" evidence="1">
    <location>
        <begin position="1"/>
        <end position="80"/>
    </location>
</feature>
<dbReference type="InterPro" id="IPR000195">
    <property type="entry name" value="Rab-GAP-TBC_dom"/>
</dbReference>
<evidence type="ECO:0000256" key="1">
    <source>
        <dbReference type="SAM" id="MobiDB-lite"/>
    </source>
</evidence>
<dbReference type="CDD" id="cd00171">
    <property type="entry name" value="Sec7"/>
    <property type="match status" value="1"/>
</dbReference>
<feature type="domain" description="SEC7" evidence="3">
    <location>
        <begin position="220"/>
        <end position="392"/>
    </location>
</feature>
<dbReference type="Gene3D" id="1.10.220.20">
    <property type="match status" value="1"/>
</dbReference>
<dbReference type="SUPFAM" id="SSF50729">
    <property type="entry name" value="PH domain-like"/>
    <property type="match status" value="1"/>
</dbReference>
<evidence type="ECO:0000313" key="4">
    <source>
        <dbReference type="EMBL" id="KAL1503411.1"/>
    </source>
</evidence>
<feature type="region of interest" description="Disordered" evidence="1">
    <location>
        <begin position="882"/>
        <end position="909"/>
    </location>
</feature>
<dbReference type="SMART" id="SM00164">
    <property type="entry name" value="TBC"/>
    <property type="match status" value="1"/>
</dbReference>
<dbReference type="PROSITE" id="PS50086">
    <property type="entry name" value="TBC_RABGAP"/>
    <property type="match status" value="1"/>
</dbReference>
<dbReference type="InterPro" id="IPR035999">
    <property type="entry name" value="Sec7_dom_sf"/>
</dbReference>
<sequence length="909" mass="100638">MTEALQSEPGEATQEPSSPYSPQRAISIDDDDASLLASKSKPKASALKEVLGRMQASRPQIERANSDPTDSEEAPSPPLAGLQSSQELLLDNGAQRSLAAPSHRRSSTCDGRLLGACINKRALMRNATSVSSELPVNMPELRKRMESVLDVTDMDAFRQQQAACGTTTPPTEELAPSDEADNETADAAGSPMSSPSEPVARRLPPTQLVASIDQETALSVRKFNEKATAGVQYLLARKLLAETPEAVANYLRTTKGLSKRRIGEYLGERSDFIAKVLSAYTANFHFGGMQFVEAIRSFLSPFRLPGEAQKIDRIMCEFARQYCLQNPGVFADEDAAYVLGFSVIMLNTDAHSSQVKNKMTREQFLRNNRGINRGGDLPAELLEGVYNDIANNEIKTGTEFDDLAESELMNWLRQGTVFQKYAHGHLSTAPYHPCRVWIRDNNTLCYCNVQQRGRREKTVPLDEIEEIIIGGDSDVFRRNGVAAQSSEERPSGALCFSLVFGGRTLDLQATTPDEVSIWTRYFSQVIERTQLEAHMRSVALRAQPRELFLESSVAVWRDEILTNWAAERSAKRTMFLWWEGVPSVLRGDVWRLAIGDPLKLGPNSFAAHCEAVSAEDKQAAQGLVARELQAVGAVALELNLFTSEHSPMQLSLLQLLAASRSYARASNADLPACSSFLGAMLLLYLDAKDAFVCLCTMVSLHHLGWRHNEEEWRLRCAAAMLRRELPELMAHLANLGVELSDFLPTWVNSVLLSTLPLDVTARVWDCYLRDGEPFLWRAVLELLRLLAPLIIDTTDRDSCFAILQHARHASTFSDKALFHSIASNEAAMQDWLKDFSQKLPMPSADRGGGTCFDMWRNSTLAGLDNDALQDDDDNEGDIAEMESADHAKRKGTLTRRGQTEPVPCSSAFT</sequence>
<dbReference type="InterPro" id="IPR011993">
    <property type="entry name" value="PH-like_dom_sf"/>
</dbReference>
<dbReference type="SMART" id="SM00233">
    <property type="entry name" value="PH"/>
    <property type="match status" value="1"/>
</dbReference>
<name>A0AB34IPB9_PRYPA</name>
<feature type="compositionally biased region" description="Acidic residues" evidence="1">
    <location>
        <begin position="175"/>
        <end position="184"/>
    </location>
</feature>
<dbReference type="InterPro" id="IPR023394">
    <property type="entry name" value="Sec7_C_sf"/>
</dbReference>
<feature type="domain" description="Rab-GAP TBC" evidence="2">
    <location>
        <begin position="580"/>
        <end position="771"/>
    </location>
</feature>
<protein>
    <submittedName>
        <fullName evidence="4">Uncharacterized protein</fullName>
    </submittedName>
</protein>
<dbReference type="SUPFAM" id="SSF47923">
    <property type="entry name" value="Ypt/Rab-GAP domain of gyp1p"/>
    <property type="match status" value="1"/>
</dbReference>
<keyword evidence="5" id="KW-1185">Reference proteome</keyword>
<dbReference type="InterPro" id="IPR001849">
    <property type="entry name" value="PH_domain"/>
</dbReference>
<accession>A0AB34IPB9</accession>
<dbReference type="AlphaFoldDB" id="A0AB34IPB9"/>
<dbReference type="Gene3D" id="2.30.29.30">
    <property type="entry name" value="Pleckstrin-homology domain (PH domain)/Phosphotyrosine-binding domain (PTB)"/>
    <property type="match status" value="1"/>
</dbReference>
<reference evidence="4 5" key="1">
    <citation type="journal article" date="2024" name="Science">
        <title>Giant polyketide synthase enzymes in the biosynthesis of giant marine polyether toxins.</title>
        <authorList>
            <person name="Fallon T.R."/>
            <person name="Shende V.V."/>
            <person name="Wierzbicki I.H."/>
            <person name="Pendleton A.L."/>
            <person name="Watervoot N.F."/>
            <person name="Auber R.P."/>
            <person name="Gonzalez D.J."/>
            <person name="Wisecaver J.H."/>
            <person name="Moore B.S."/>
        </authorList>
    </citation>
    <scope>NUCLEOTIDE SEQUENCE [LARGE SCALE GENOMIC DNA]</scope>
    <source>
        <strain evidence="4 5">12B1</strain>
    </source>
</reference>
<gene>
    <name evidence="4" type="ORF">AB1Y20_011462</name>
</gene>
<dbReference type="Pfam" id="PF01369">
    <property type="entry name" value="Sec7"/>
    <property type="match status" value="1"/>
</dbReference>
<proteinExistence type="predicted"/>
<dbReference type="Proteomes" id="UP001515480">
    <property type="component" value="Unassembled WGS sequence"/>
</dbReference>
<dbReference type="SMART" id="SM00222">
    <property type="entry name" value="Sec7"/>
    <property type="match status" value="1"/>
</dbReference>
<organism evidence="4 5">
    <name type="scientific">Prymnesium parvum</name>
    <name type="common">Toxic golden alga</name>
    <dbReference type="NCBI Taxonomy" id="97485"/>
    <lineage>
        <taxon>Eukaryota</taxon>
        <taxon>Haptista</taxon>
        <taxon>Haptophyta</taxon>
        <taxon>Prymnesiophyceae</taxon>
        <taxon>Prymnesiales</taxon>
        <taxon>Prymnesiaceae</taxon>
        <taxon>Prymnesium</taxon>
    </lineage>
</organism>
<dbReference type="InterPro" id="IPR000904">
    <property type="entry name" value="Sec7_dom"/>
</dbReference>
<dbReference type="Pfam" id="PF00566">
    <property type="entry name" value="RabGAP-TBC"/>
    <property type="match status" value="1"/>
</dbReference>
<evidence type="ECO:0000313" key="5">
    <source>
        <dbReference type="Proteomes" id="UP001515480"/>
    </source>
</evidence>
<dbReference type="SUPFAM" id="SSF48425">
    <property type="entry name" value="Sec7 domain"/>
    <property type="match status" value="1"/>
</dbReference>